<dbReference type="InterPro" id="IPR038729">
    <property type="entry name" value="Rad50/SbcC_AAA"/>
</dbReference>
<accession>A0A097IFA0</accession>
<dbReference type="PANTHER" id="PTHR41259">
    <property type="entry name" value="DOUBLE-STRAND BREAK REPAIR RAD50 ATPASE, PUTATIVE-RELATED"/>
    <property type="match status" value="1"/>
</dbReference>
<dbReference type="InterPro" id="IPR027417">
    <property type="entry name" value="P-loop_NTPase"/>
</dbReference>
<dbReference type="Pfam" id="PF13476">
    <property type="entry name" value="AAA_23"/>
    <property type="match status" value="1"/>
</dbReference>
<evidence type="ECO:0000313" key="4">
    <source>
        <dbReference type="Proteomes" id="UP000029914"/>
    </source>
</evidence>
<evidence type="ECO:0000259" key="2">
    <source>
        <dbReference type="Pfam" id="PF13476"/>
    </source>
</evidence>
<dbReference type="AlphaFoldDB" id="A0A097IFA0"/>
<name>A0A097IFA0_9CORY</name>
<dbReference type="OrthoDB" id="3177877at2"/>
<gene>
    <name evidence="3" type="ORF">CDOO_05790</name>
</gene>
<evidence type="ECO:0000313" key="3">
    <source>
        <dbReference type="EMBL" id="AIT60816.1"/>
    </source>
</evidence>
<protein>
    <submittedName>
        <fullName evidence="3">DNA repair protein</fullName>
    </submittedName>
</protein>
<dbReference type="PANTHER" id="PTHR41259:SF1">
    <property type="entry name" value="DOUBLE-STRAND BREAK REPAIR RAD50 ATPASE, PUTATIVE-RELATED"/>
    <property type="match status" value="1"/>
</dbReference>
<sequence length="876" mass="94862">MRIHSLTIDNVRAIEHLEITGLPDTGVVVVHGDNEQGKSTILDALDAVLNHRHSSGKGEVKQLAPVHRDEAPEVTARLSVGPVELTIRKRWLKKKSAELTVHAPSRGNYTGAEADLKLEEILGEHLDKNLIEALFLRQGTFAEAVKAAGIPSLQRALAGEQGEEAVDATEDDALMAAVEKEYGRFFTNTGKENKALINSRRDRDKAAEELADAEKQLRDLQSYVDQVDRLEQSRDGDVADLPAAREQLEEAEAALVAARQAESGAAVVRGEVERVRQAVTAAQRQLAERSELEEEAAELSSAEAALATRLTQAKEKAEQQAAQVATLGKLWEEAKQRRAAAVDSVKAARKMLEVLENAAARDELAGVVEKLDALDENIASVRARAAGKQVTDRDVRAVEQAVQEVEVARRFRDMAVPHLELTSAGEATVSVNGEPATVGQSLRVDMREGTELTIGEVTATYHAGNSTDASADETVERAEAALADQLAELGCADLDQVRQLREEARSTEQGMARLVEQRTDLLAGRSADDIRARAANLAELLQDTDIPDSDLSAARAEVLAAETARDDADQEVDKAEGSLSTWRDAGAERDLVRVQADHDNTAERAVIVAGKLAALEEGQPKEELTAQLKEADEQLATAEEKLRVAEVEVAQADPSGKEAAVDATLARVDSLTARIKKAEVELARLDGYITQAAGAAERVELARSDDEAMRRQLASLERKANAAARLREVLRRHRDQARARYAQPFVDELTSLAKTVFGPDVAFDLTENLTIRDRTVGGATVPLASLSGGAKEQLAILTRFAIASLISGEGTGQVGVPVIVDDALGSTDPRRLQRMGQLFSQMGKETQVIVLTCFPQRFDWVNPKTEYSITQLKGAR</sequence>
<dbReference type="SUPFAM" id="SSF52540">
    <property type="entry name" value="P-loop containing nucleoside triphosphate hydrolases"/>
    <property type="match status" value="1"/>
</dbReference>
<keyword evidence="4" id="KW-1185">Reference proteome</keyword>
<feature type="domain" description="Rad50/SbcC-type AAA" evidence="2">
    <location>
        <begin position="5"/>
        <end position="251"/>
    </location>
</feature>
<reference evidence="3 4" key="1">
    <citation type="submission" date="2013-09" db="EMBL/GenBank/DDBJ databases">
        <title>Complete genome sequence of Corynebacterium doosanense CAU 212(T) (=DSM 45436(T)), isolated from activated sludge.</title>
        <authorList>
            <person name="Schaffert L."/>
            <person name="Albersmeier A."/>
            <person name="Kalinowski J."/>
            <person name="Ruckert C."/>
        </authorList>
    </citation>
    <scope>NUCLEOTIDE SEQUENCE [LARGE SCALE GENOMIC DNA]</scope>
    <source>
        <strain evidence="3 4">CAU 212</strain>
    </source>
</reference>
<organism evidence="3 4">
    <name type="scientific">Corynebacterium doosanense CAU 212 = DSM 45436</name>
    <dbReference type="NCBI Taxonomy" id="558173"/>
    <lineage>
        <taxon>Bacteria</taxon>
        <taxon>Bacillati</taxon>
        <taxon>Actinomycetota</taxon>
        <taxon>Actinomycetes</taxon>
        <taxon>Mycobacteriales</taxon>
        <taxon>Corynebacteriaceae</taxon>
        <taxon>Corynebacterium</taxon>
    </lineage>
</organism>
<dbReference type="GO" id="GO:0006302">
    <property type="term" value="P:double-strand break repair"/>
    <property type="evidence" value="ECO:0007669"/>
    <property type="project" value="InterPro"/>
</dbReference>
<feature type="coiled-coil region" evidence="1">
    <location>
        <begin position="196"/>
        <end position="309"/>
    </location>
</feature>
<evidence type="ECO:0000256" key="1">
    <source>
        <dbReference type="SAM" id="Coils"/>
    </source>
</evidence>
<dbReference type="RefSeq" id="WP_018022217.1">
    <property type="nucleotide sequence ID" value="NZ_AQUX01000006.1"/>
</dbReference>
<dbReference type="KEGG" id="cdo:CDOO_05790"/>
<dbReference type="Gene3D" id="3.40.50.300">
    <property type="entry name" value="P-loop containing nucleotide triphosphate hydrolases"/>
    <property type="match status" value="2"/>
</dbReference>
<keyword evidence="1" id="KW-0175">Coiled coil</keyword>
<dbReference type="EMBL" id="CP006764">
    <property type="protein sequence ID" value="AIT60816.1"/>
    <property type="molecule type" value="Genomic_DNA"/>
</dbReference>
<dbReference type="GO" id="GO:0016887">
    <property type="term" value="F:ATP hydrolysis activity"/>
    <property type="evidence" value="ECO:0007669"/>
    <property type="project" value="InterPro"/>
</dbReference>
<feature type="coiled-coil region" evidence="1">
    <location>
        <begin position="621"/>
        <end position="736"/>
    </location>
</feature>
<dbReference type="Proteomes" id="UP000029914">
    <property type="component" value="Chromosome"/>
</dbReference>
<dbReference type="eggNOG" id="COG0419">
    <property type="taxonomic scope" value="Bacteria"/>
</dbReference>
<proteinExistence type="predicted"/>
<dbReference type="HOGENOM" id="CLU_015046_1_0_11"/>
<dbReference type="STRING" id="558173.CDOO_05790"/>